<dbReference type="EMBL" id="CM039178">
    <property type="protein sequence ID" value="KAH9679428.1"/>
    <property type="molecule type" value="Genomic_DNA"/>
</dbReference>
<name>A0ACB8HX86_CITSI</name>
<proteinExistence type="predicted"/>
<evidence type="ECO:0000313" key="1">
    <source>
        <dbReference type="EMBL" id="KAH9679428.1"/>
    </source>
</evidence>
<organism evidence="1 2">
    <name type="scientific">Citrus sinensis</name>
    <name type="common">Sweet orange</name>
    <name type="synonym">Citrus aurantium var. sinensis</name>
    <dbReference type="NCBI Taxonomy" id="2711"/>
    <lineage>
        <taxon>Eukaryota</taxon>
        <taxon>Viridiplantae</taxon>
        <taxon>Streptophyta</taxon>
        <taxon>Embryophyta</taxon>
        <taxon>Tracheophyta</taxon>
        <taxon>Spermatophyta</taxon>
        <taxon>Magnoliopsida</taxon>
        <taxon>eudicotyledons</taxon>
        <taxon>Gunneridae</taxon>
        <taxon>Pentapetalae</taxon>
        <taxon>rosids</taxon>
        <taxon>malvids</taxon>
        <taxon>Sapindales</taxon>
        <taxon>Rutaceae</taxon>
        <taxon>Aurantioideae</taxon>
        <taxon>Citrus</taxon>
    </lineage>
</organism>
<accession>A0ACB8HX86</accession>
<dbReference type="Proteomes" id="UP000829398">
    <property type="component" value="Chromosome 9"/>
</dbReference>
<protein>
    <submittedName>
        <fullName evidence="1">NAC domain-containing protein</fullName>
    </submittedName>
</protein>
<reference evidence="2" key="1">
    <citation type="journal article" date="2023" name="Hortic. Res.">
        <title>A chromosome-level phased genome enabling allele-level studies in sweet orange: a case study on citrus Huanglongbing tolerance.</title>
        <authorList>
            <person name="Wu B."/>
            <person name="Yu Q."/>
            <person name="Deng Z."/>
            <person name="Duan Y."/>
            <person name="Luo F."/>
            <person name="Gmitter F. Jr."/>
        </authorList>
    </citation>
    <scope>NUCLEOTIDE SEQUENCE [LARGE SCALE GENOMIC DNA]</scope>
    <source>
        <strain evidence="2">cv. Valencia</strain>
    </source>
</reference>
<evidence type="ECO:0000313" key="2">
    <source>
        <dbReference type="Proteomes" id="UP000829398"/>
    </source>
</evidence>
<sequence>MPPHVGLRFYPTEQELLEFYLLHKISENPNLYQAGDDIPVKDCDLYGPHEPNLIWDLYGGDQLMAGQALYFFTQLKKASPKGSRFNRKIGFGAWQGEDGAKPVLAVGSDDQILGFKKRFRYESRKNPEQNGRWIMHEFTVNPALLGNQYSHKALDFVLCRVKKNESENHSEKANLGGKPRKSKQVGETNDCRRRSSGSKRKPKEVVASSSHIDLDDECFQSKRLKAEQNSVLIEQSHSSCSTNSLNTVDHQGEIIHSVPEYPTLFDVEGYMASLVQILEKDQHDEGSQNGQQGAEAEAVCIQHNQANDIPCSSNNNVQTVEFEGEMEHSLSEVYDIFDVERYSSSLDQILESERTEDHGDAAIQNKQQEAVEEEALLAQQNDPIELLCLDNILEIVESEVEIDSLPDRLVFDVREFLSELDQIAEPRDEECGKLQAVAWEEEMGPLPVEFLSRVNQVLNRVM</sequence>
<comment type="caution">
    <text evidence="1">The sequence shown here is derived from an EMBL/GenBank/DDBJ whole genome shotgun (WGS) entry which is preliminary data.</text>
</comment>
<gene>
    <name evidence="1" type="ORF">KPL71_026126</name>
</gene>
<keyword evidence="2" id="KW-1185">Reference proteome</keyword>